<comment type="caution">
    <text evidence="1">The sequence shown here is derived from an EMBL/GenBank/DDBJ whole genome shotgun (WGS) entry which is preliminary data.</text>
</comment>
<proteinExistence type="predicted"/>
<accession>A0AB73S9Z8</accession>
<protein>
    <submittedName>
        <fullName evidence="1">Iron ABC transporter substrate-binding protein</fullName>
    </submittedName>
</protein>
<name>A0AB73S9Z8_9BACI</name>
<dbReference type="AlphaFoldDB" id="A0AB73S9Z8"/>
<sequence>MKKILSIFMVVLLFAVECGQQKEEKRVTTTEDKKQAITIKHTEGETKLDKPAKKVAVLGAPYFLWLMRKSGKKVN</sequence>
<gene>
    <name evidence="1" type="ORF">CN678_29100</name>
</gene>
<reference evidence="1" key="1">
    <citation type="submission" date="2017-09" db="EMBL/GenBank/DDBJ databases">
        <title>Large-scale bioinformatics analysis of Bacillus genomes uncovers conserved roles of natural products in bacterial physiology.</title>
        <authorList>
            <consortium name="Agbiome Team Llc"/>
            <person name="Bleich R.M."/>
            <person name="Kirk G.J."/>
            <person name="Santa Maria K.C."/>
            <person name="Allen S.E."/>
            <person name="Farag S."/>
            <person name="Shank E.A."/>
            <person name="Bowers A."/>
        </authorList>
    </citation>
    <scope>NUCLEOTIDE SEQUENCE</scope>
    <source>
        <strain evidence="1">AFS005430</strain>
    </source>
</reference>
<dbReference type="Proteomes" id="UP000220969">
    <property type="component" value="Unassembled WGS sequence"/>
</dbReference>
<evidence type="ECO:0000313" key="1">
    <source>
        <dbReference type="EMBL" id="PEI82275.1"/>
    </source>
</evidence>
<dbReference type="EMBL" id="NUEH01000083">
    <property type="protein sequence ID" value="PEI82275.1"/>
    <property type="molecule type" value="Genomic_DNA"/>
</dbReference>
<organism evidence="1">
    <name type="scientific">Bacillus toyonensis</name>
    <dbReference type="NCBI Taxonomy" id="155322"/>
    <lineage>
        <taxon>Bacteria</taxon>
        <taxon>Bacillati</taxon>
        <taxon>Bacillota</taxon>
        <taxon>Bacilli</taxon>
        <taxon>Bacillales</taxon>
        <taxon>Bacillaceae</taxon>
        <taxon>Bacillus</taxon>
        <taxon>Bacillus cereus group</taxon>
    </lineage>
</organism>